<evidence type="ECO:0000313" key="15">
    <source>
        <dbReference type="Proteomes" id="UP000182237"/>
    </source>
</evidence>
<evidence type="ECO:0000256" key="7">
    <source>
        <dbReference type="ARBA" id="ARBA00022777"/>
    </source>
</evidence>
<dbReference type="InterPro" id="IPR036890">
    <property type="entry name" value="HATPase_C_sf"/>
</dbReference>
<dbReference type="InterPro" id="IPR005467">
    <property type="entry name" value="His_kinase_dom"/>
</dbReference>
<keyword evidence="6 11" id="KW-0812">Transmembrane</keyword>
<dbReference type="Proteomes" id="UP000182237">
    <property type="component" value="Chromosome I"/>
</dbReference>
<dbReference type="EMBL" id="LT629765">
    <property type="protein sequence ID" value="SDS30324.1"/>
    <property type="molecule type" value="Genomic_DNA"/>
</dbReference>
<dbReference type="CDD" id="cd00075">
    <property type="entry name" value="HATPase"/>
    <property type="match status" value="1"/>
</dbReference>
<dbReference type="InterPro" id="IPR036097">
    <property type="entry name" value="HisK_dim/P_sf"/>
</dbReference>
<gene>
    <name evidence="14" type="ORF">SAMN04488539_1405</name>
</gene>
<evidence type="ECO:0000256" key="2">
    <source>
        <dbReference type="ARBA" id="ARBA00004236"/>
    </source>
</evidence>
<reference evidence="14 15" key="1">
    <citation type="submission" date="2016-10" db="EMBL/GenBank/DDBJ databases">
        <authorList>
            <person name="de Groot N.N."/>
        </authorList>
    </citation>
    <scope>NUCLEOTIDE SEQUENCE [LARGE SCALE GENOMIC DNA]</scope>
    <source>
        <strain evidence="14 15">DSM 45434</strain>
    </source>
</reference>
<protein>
    <recommendedName>
        <fullName evidence="3">histidine kinase</fullName>
        <ecNumber evidence="3">2.7.13.3</ecNumber>
    </recommendedName>
</protein>
<organism evidence="14 15">
    <name type="scientific">Corynebacterium timonense</name>
    <dbReference type="NCBI Taxonomy" id="441500"/>
    <lineage>
        <taxon>Bacteria</taxon>
        <taxon>Bacillati</taxon>
        <taxon>Actinomycetota</taxon>
        <taxon>Actinomycetes</taxon>
        <taxon>Mycobacteriales</taxon>
        <taxon>Corynebacteriaceae</taxon>
        <taxon>Corynebacterium</taxon>
    </lineage>
</organism>
<proteinExistence type="predicted"/>
<feature type="domain" description="Histidine kinase" evidence="12">
    <location>
        <begin position="243"/>
        <end position="459"/>
    </location>
</feature>
<comment type="subcellular location">
    <subcellularLocation>
        <location evidence="2">Cell membrane</location>
    </subcellularLocation>
</comment>
<dbReference type="Pfam" id="PF00672">
    <property type="entry name" value="HAMP"/>
    <property type="match status" value="1"/>
</dbReference>
<dbReference type="InterPro" id="IPR003660">
    <property type="entry name" value="HAMP_dom"/>
</dbReference>
<dbReference type="eggNOG" id="COG2205">
    <property type="taxonomic scope" value="Bacteria"/>
</dbReference>
<evidence type="ECO:0000256" key="6">
    <source>
        <dbReference type="ARBA" id="ARBA00022692"/>
    </source>
</evidence>
<keyword evidence="8 11" id="KW-1133">Transmembrane helix</keyword>
<evidence type="ECO:0000256" key="10">
    <source>
        <dbReference type="ARBA" id="ARBA00023136"/>
    </source>
</evidence>
<evidence type="ECO:0000256" key="4">
    <source>
        <dbReference type="ARBA" id="ARBA00022553"/>
    </source>
</evidence>
<evidence type="ECO:0000256" key="8">
    <source>
        <dbReference type="ARBA" id="ARBA00022989"/>
    </source>
</evidence>
<keyword evidence="10 11" id="KW-0472">Membrane</keyword>
<keyword evidence="9" id="KW-0902">Two-component regulatory system</keyword>
<dbReference type="GO" id="GO:0005886">
    <property type="term" value="C:plasma membrane"/>
    <property type="evidence" value="ECO:0007669"/>
    <property type="project" value="UniProtKB-SubCell"/>
</dbReference>
<dbReference type="STRING" id="1203190.GCA_000312345_01395"/>
<dbReference type="PANTHER" id="PTHR45436">
    <property type="entry name" value="SENSOR HISTIDINE KINASE YKOH"/>
    <property type="match status" value="1"/>
</dbReference>
<accession>A0A1H1R3G9</accession>
<feature type="transmembrane region" description="Helical" evidence="11">
    <location>
        <begin position="159"/>
        <end position="178"/>
    </location>
</feature>
<dbReference type="InterPro" id="IPR003661">
    <property type="entry name" value="HisK_dim/P_dom"/>
</dbReference>
<dbReference type="Gene3D" id="3.30.565.10">
    <property type="entry name" value="Histidine kinase-like ATPase, C-terminal domain"/>
    <property type="match status" value="1"/>
</dbReference>
<comment type="catalytic activity">
    <reaction evidence="1">
        <text>ATP + protein L-histidine = ADP + protein N-phospho-L-histidine.</text>
        <dbReference type="EC" id="2.7.13.3"/>
    </reaction>
</comment>
<dbReference type="Gene3D" id="6.10.340.10">
    <property type="match status" value="1"/>
</dbReference>
<dbReference type="Pfam" id="PF02518">
    <property type="entry name" value="HATPase_c"/>
    <property type="match status" value="1"/>
</dbReference>
<evidence type="ECO:0000256" key="5">
    <source>
        <dbReference type="ARBA" id="ARBA00022679"/>
    </source>
</evidence>
<evidence type="ECO:0000259" key="13">
    <source>
        <dbReference type="PROSITE" id="PS50885"/>
    </source>
</evidence>
<name>A0A1H1R3G9_9CORY</name>
<dbReference type="PRINTS" id="PR00344">
    <property type="entry name" value="BCTRLSENSOR"/>
</dbReference>
<evidence type="ECO:0000259" key="12">
    <source>
        <dbReference type="PROSITE" id="PS50109"/>
    </source>
</evidence>
<dbReference type="SUPFAM" id="SSF55874">
    <property type="entry name" value="ATPase domain of HSP90 chaperone/DNA topoisomerase II/histidine kinase"/>
    <property type="match status" value="1"/>
</dbReference>
<evidence type="ECO:0000256" key="9">
    <source>
        <dbReference type="ARBA" id="ARBA00023012"/>
    </source>
</evidence>
<keyword evidence="15" id="KW-1185">Reference proteome</keyword>
<evidence type="ECO:0000256" key="3">
    <source>
        <dbReference type="ARBA" id="ARBA00012438"/>
    </source>
</evidence>
<keyword evidence="5" id="KW-0808">Transferase</keyword>
<dbReference type="GO" id="GO:0000155">
    <property type="term" value="F:phosphorelay sensor kinase activity"/>
    <property type="evidence" value="ECO:0007669"/>
    <property type="project" value="InterPro"/>
</dbReference>
<dbReference type="PROSITE" id="PS50109">
    <property type="entry name" value="HIS_KIN"/>
    <property type="match status" value="1"/>
</dbReference>
<keyword evidence="4" id="KW-0597">Phosphoprotein</keyword>
<dbReference type="EC" id="2.7.13.3" evidence="3"/>
<feature type="transmembrane region" description="Helical" evidence="11">
    <location>
        <begin position="20"/>
        <end position="44"/>
    </location>
</feature>
<dbReference type="SMART" id="SM00387">
    <property type="entry name" value="HATPase_c"/>
    <property type="match status" value="1"/>
</dbReference>
<dbReference type="Gene3D" id="1.10.287.130">
    <property type="match status" value="1"/>
</dbReference>
<dbReference type="InterPro" id="IPR003594">
    <property type="entry name" value="HATPase_dom"/>
</dbReference>
<dbReference type="AlphaFoldDB" id="A0A1H1R3G9"/>
<dbReference type="SMART" id="SM00304">
    <property type="entry name" value="HAMP"/>
    <property type="match status" value="1"/>
</dbReference>
<dbReference type="CDD" id="cd00082">
    <property type="entry name" value="HisKA"/>
    <property type="match status" value="1"/>
</dbReference>
<dbReference type="SUPFAM" id="SSF47384">
    <property type="entry name" value="Homodimeric domain of signal transducing histidine kinase"/>
    <property type="match status" value="1"/>
</dbReference>
<keyword evidence="7 14" id="KW-0418">Kinase</keyword>
<dbReference type="PANTHER" id="PTHR45436:SF5">
    <property type="entry name" value="SENSOR HISTIDINE KINASE TRCS"/>
    <property type="match status" value="1"/>
</dbReference>
<evidence type="ECO:0000256" key="1">
    <source>
        <dbReference type="ARBA" id="ARBA00000085"/>
    </source>
</evidence>
<dbReference type="InterPro" id="IPR050428">
    <property type="entry name" value="TCS_sensor_his_kinase"/>
</dbReference>
<feature type="domain" description="HAMP" evidence="13">
    <location>
        <begin position="183"/>
        <end position="235"/>
    </location>
</feature>
<evidence type="ECO:0000313" key="14">
    <source>
        <dbReference type="EMBL" id="SDS30324.1"/>
    </source>
</evidence>
<evidence type="ECO:0000256" key="11">
    <source>
        <dbReference type="SAM" id="Phobius"/>
    </source>
</evidence>
<sequence>MTQSGPAFFRGLAPNADPALRALMTLLVAVLVVGGATISSYGIAQHSINVSTDRELETKANVLLADMESTTDAEQMARNLSSFKRFNPDVRASYIFPGSDAYIGDPVPVGGDFEPDEYGVETSVREVGGERVVVKRGSRGRAIALAQSPDPDKRLLRDLGIIFAIVVGLALVLSRAVGELVGRASMRPIRRLESAVEHVRKTEDLAEIRVEGDDELARLNSAFNGMMESLAESRRRQARLVVDAGHELKTPLTSMRTNIELLMMASRTGQMEHLPPQEKDALERDVIAQLEEMSSLIGDLIDLAREDEAPRQAQPVRIDEVVQRALERVRRRRLDVSFDAHLDPWMTQGDRQELARMPVNLLDNAAKWSPEGSTVRVRLEAGRTKAVLTVDDSGPGIPEDEREVVFERFYRSPEGRAMPGSGLGLAIVKHVVERHGGSIEAGESADGGARMRVVLPGWRPAGVRAAQ</sequence>
<dbReference type="PROSITE" id="PS50885">
    <property type="entry name" value="HAMP"/>
    <property type="match status" value="1"/>
</dbReference>
<dbReference type="SMART" id="SM00388">
    <property type="entry name" value="HisKA"/>
    <property type="match status" value="1"/>
</dbReference>
<dbReference type="Pfam" id="PF00512">
    <property type="entry name" value="HisKA"/>
    <property type="match status" value="1"/>
</dbReference>
<dbReference type="CDD" id="cd06225">
    <property type="entry name" value="HAMP"/>
    <property type="match status" value="1"/>
</dbReference>
<dbReference type="InterPro" id="IPR004358">
    <property type="entry name" value="Sig_transdc_His_kin-like_C"/>
</dbReference>
<dbReference type="SUPFAM" id="SSF158472">
    <property type="entry name" value="HAMP domain-like"/>
    <property type="match status" value="1"/>
</dbReference>